<name>A0ACB8XTP4_ARCLA</name>
<sequence length="468" mass="52163">MEKAINRQRVLLQHLQPISSSSSSLNQGHESTLSESKPSGGFPVPFGERDNKRYSEVVAGSPQKQDSKSRFSQPNLSFAPREDRVLEVEMESEVKEVLVRSLICEVKKMEYFDDLSDFCLAVGLSNFSIKYLGGLEICLTLENLETTSNILKDPNHGVRQWLWKIRKWEKDFEPQGKLAWLSIIGVPVHLWTRSVFTYVAERWGQVVDLKNCSLLDAQSLVVGKVLIQTSGIHQIEEVLKIKSGGSYFTVRVSENVKEILELNTEVLSVSNSDDESVSLDDEVNNSDHDKCSLDKECDANEGHENVVFMAEDGDSSAPDLQSDHHVSPMEDRNLEPMGLFQRVAGIDSLVDQNSKGKKILSKRKGCSCGMNDLRKGKMSMRVIKELARGKNLSSCCKNHEAPKPNLRCSISKSATNKIGGSAIVHQFSNSVSTHNLDKAREIGEQIGFNWNEGGSAPRESAQRDLLPK</sequence>
<evidence type="ECO:0000313" key="1">
    <source>
        <dbReference type="EMBL" id="KAI3673217.1"/>
    </source>
</evidence>
<proteinExistence type="predicted"/>
<dbReference type="EMBL" id="CM042061">
    <property type="protein sequence ID" value="KAI3673217.1"/>
    <property type="molecule type" value="Genomic_DNA"/>
</dbReference>
<comment type="caution">
    <text evidence="1">The sequence shown here is derived from an EMBL/GenBank/DDBJ whole genome shotgun (WGS) entry which is preliminary data.</text>
</comment>
<accession>A0ACB8XTP4</accession>
<dbReference type="Proteomes" id="UP001055879">
    <property type="component" value="Linkage Group LG15"/>
</dbReference>
<keyword evidence="2" id="KW-1185">Reference proteome</keyword>
<gene>
    <name evidence="1" type="ORF">L6452_39333</name>
</gene>
<organism evidence="1 2">
    <name type="scientific">Arctium lappa</name>
    <name type="common">Greater burdock</name>
    <name type="synonym">Lappa major</name>
    <dbReference type="NCBI Taxonomy" id="4217"/>
    <lineage>
        <taxon>Eukaryota</taxon>
        <taxon>Viridiplantae</taxon>
        <taxon>Streptophyta</taxon>
        <taxon>Embryophyta</taxon>
        <taxon>Tracheophyta</taxon>
        <taxon>Spermatophyta</taxon>
        <taxon>Magnoliopsida</taxon>
        <taxon>eudicotyledons</taxon>
        <taxon>Gunneridae</taxon>
        <taxon>Pentapetalae</taxon>
        <taxon>asterids</taxon>
        <taxon>campanulids</taxon>
        <taxon>Asterales</taxon>
        <taxon>Asteraceae</taxon>
        <taxon>Carduoideae</taxon>
        <taxon>Cardueae</taxon>
        <taxon>Arctiinae</taxon>
        <taxon>Arctium</taxon>
    </lineage>
</organism>
<reference evidence="1 2" key="2">
    <citation type="journal article" date="2022" name="Mol. Ecol. Resour.">
        <title>The genomes of chicory, endive, great burdock and yacon provide insights into Asteraceae paleo-polyploidization history and plant inulin production.</title>
        <authorList>
            <person name="Fan W."/>
            <person name="Wang S."/>
            <person name="Wang H."/>
            <person name="Wang A."/>
            <person name="Jiang F."/>
            <person name="Liu H."/>
            <person name="Zhao H."/>
            <person name="Xu D."/>
            <person name="Zhang Y."/>
        </authorList>
    </citation>
    <scope>NUCLEOTIDE SEQUENCE [LARGE SCALE GENOMIC DNA]</scope>
    <source>
        <strain evidence="2">cv. Niubang</strain>
    </source>
</reference>
<reference evidence="2" key="1">
    <citation type="journal article" date="2022" name="Mol. Ecol. Resour.">
        <title>The genomes of chicory, endive, great burdock and yacon provide insights into Asteraceae palaeo-polyploidization history and plant inulin production.</title>
        <authorList>
            <person name="Fan W."/>
            <person name="Wang S."/>
            <person name="Wang H."/>
            <person name="Wang A."/>
            <person name="Jiang F."/>
            <person name="Liu H."/>
            <person name="Zhao H."/>
            <person name="Xu D."/>
            <person name="Zhang Y."/>
        </authorList>
    </citation>
    <scope>NUCLEOTIDE SEQUENCE [LARGE SCALE GENOMIC DNA]</scope>
    <source>
        <strain evidence="2">cv. Niubang</strain>
    </source>
</reference>
<protein>
    <submittedName>
        <fullName evidence="1">Uncharacterized protein</fullName>
    </submittedName>
</protein>
<evidence type="ECO:0000313" key="2">
    <source>
        <dbReference type="Proteomes" id="UP001055879"/>
    </source>
</evidence>